<evidence type="ECO:0000259" key="6">
    <source>
        <dbReference type="PROSITE" id="PS51194"/>
    </source>
</evidence>
<dbReference type="PANTHER" id="PTHR47835:SF3">
    <property type="entry name" value="HELICASE FOR MEIOSIS 1"/>
    <property type="match status" value="1"/>
</dbReference>
<dbReference type="PROSITE" id="PS51192">
    <property type="entry name" value="HELICASE_ATP_BIND_1"/>
    <property type="match status" value="1"/>
</dbReference>
<evidence type="ECO:0000313" key="8">
    <source>
        <dbReference type="Proteomes" id="UP000245946"/>
    </source>
</evidence>
<dbReference type="AlphaFoldDB" id="A0A316Z809"/>
<dbReference type="Gene3D" id="3.40.50.300">
    <property type="entry name" value="P-loop containing nucleotide triphosphate hydrolases"/>
    <property type="match status" value="2"/>
</dbReference>
<dbReference type="GO" id="GO:0016787">
    <property type="term" value="F:hydrolase activity"/>
    <property type="evidence" value="ECO:0007669"/>
    <property type="project" value="UniProtKB-KW"/>
</dbReference>
<dbReference type="GO" id="GO:0005524">
    <property type="term" value="F:ATP binding"/>
    <property type="evidence" value="ECO:0007669"/>
    <property type="project" value="UniProtKB-KW"/>
</dbReference>
<dbReference type="EMBL" id="KZ819296">
    <property type="protein sequence ID" value="PWN97082.1"/>
    <property type="molecule type" value="Genomic_DNA"/>
</dbReference>
<sequence length="691" mass="76063">MYAAPARPIHAATPPLEPRGRDSLFAAQRSPANPTSHGIELKPVTILRDSFLPRLADLPAADAPTCTADQYRSMFRFQHFNAVQSSVLDDVLHSDINVVLAAPTGSGKTGAFELGIIRMLHTQDASAKAVYLAPTKALCTERASDWKARMDHLGCRVAELTGDTNASSGLEQAKRARVIVATPEKWDSITRRWNDNEPMLRSVKLLLVDEVRLLSMQRGRGACIECVVSRMRTYGSNVRVVVLSATVPNAEDIATWLGSGSQVAKLHKFGEAYRPCPLTRHVYAYPNPKGDQWSFMHALNSKLVGIMQQHAESKPTLIFVPTRKAASQAALAILKDYKATYTRNEPGPWRRPQLNEPLVYKDKALTELAPFGIAFHHAGLDLTDRRAVEANFLKGRINALCSTSSLAVGVNLPAYLVIIRGTQSFDGAWREMNEIDLLQAVGRAGRPQFDTSGCCVILTEQQHKERWQRLLAGSTPIESTLHLDLVEHINAEIGLRGQTDEAALRRFLATTFLFVRLRQNPAHYDSLLQKGGGPRETAPDVVMDRLLQETLVKLGAHDLIAARPQATSPVCSNDRGHILSQYFLSLKTMATLCDLKLNSSVKDVLEALCNAEEYSEIRIRQGEKAPLVTLRSNPDIRYPPAKVVGGPEKRSLLIQATLAGLPLAELLATEGGAAFSPMSDCFVLFRHASRM</sequence>
<feature type="domain" description="Helicase ATP-binding" evidence="5">
    <location>
        <begin position="89"/>
        <end position="265"/>
    </location>
</feature>
<accession>A0A316Z809</accession>
<dbReference type="InterPro" id="IPR004179">
    <property type="entry name" value="Sec63-dom"/>
</dbReference>
<dbReference type="Pfam" id="PF00270">
    <property type="entry name" value="DEAD"/>
    <property type="match status" value="1"/>
</dbReference>
<dbReference type="GO" id="GO:0043138">
    <property type="term" value="F:3'-5' DNA helicase activity"/>
    <property type="evidence" value="ECO:0007669"/>
    <property type="project" value="UniProtKB-EC"/>
</dbReference>
<proteinExistence type="inferred from homology"/>
<evidence type="ECO:0000256" key="4">
    <source>
        <dbReference type="SAM" id="MobiDB-lite"/>
    </source>
</evidence>
<dbReference type="SMART" id="SM00490">
    <property type="entry name" value="HELICc"/>
    <property type="match status" value="1"/>
</dbReference>
<dbReference type="CDD" id="cd18795">
    <property type="entry name" value="SF2_C_Ski2"/>
    <property type="match status" value="1"/>
</dbReference>
<dbReference type="STRING" id="58919.A0A316Z809"/>
<feature type="region of interest" description="Disordered" evidence="4">
    <location>
        <begin position="1"/>
        <end position="21"/>
    </location>
</feature>
<keyword evidence="2" id="KW-0547">Nucleotide-binding</keyword>
<evidence type="ECO:0000256" key="2">
    <source>
        <dbReference type="ARBA" id="ARBA00022741"/>
    </source>
</evidence>
<dbReference type="GO" id="GO:0003676">
    <property type="term" value="F:nucleic acid binding"/>
    <property type="evidence" value="ECO:0007669"/>
    <property type="project" value="InterPro"/>
</dbReference>
<dbReference type="InterPro" id="IPR052247">
    <property type="entry name" value="Meiotic_Crossover_Helicase"/>
</dbReference>
<keyword evidence="3" id="KW-0067">ATP-binding</keyword>
<dbReference type="InterPro" id="IPR011545">
    <property type="entry name" value="DEAD/DEAH_box_helicase_dom"/>
</dbReference>
<gene>
    <name evidence="7" type="ORF">FA09DRAFT_298982</name>
</gene>
<protein>
    <submittedName>
        <fullName evidence="7">P-loop containing nucleoside triphosphate hydrolase protein</fullName>
    </submittedName>
</protein>
<dbReference type="Pfam" id="PF02889">
    <property type="entry name" value="Sec63"/>
    <property type="match status" value="1"/>
</dbReference>
<name>A0A316Z809_9BASI</name>
<dbReference type="GeneID" id="37267811"/>
<dbReference type="InterPro" id="IPR036388">
    <property type="entry name" value="WH-like_DNA-bd_sf"/>
</dbReference>
<dbReference type="RefSeq" id="XP_025597361.1">
    <property type="nucleotide sequence ID" value="XM_025740265.1"/>
</dbReference>
<dbReference type="OrthoDB" id="5575at2759"/>
<dbReference type="Gene3D" id="1.10.10.10">
    <property type="entry name" value="Winged helix-like DNA-binding domain superfamily/Winged helix DNA-binding domain"/>
    <property type="match status" value="1"/>
</dbReference>
<evidence type="ECO:0000256" key="1">
    <source>
        <dbReference type="ARBA" id="ARBA00010140"/>
    </source>
</evidence>
<keyword evidence="7" id="KW-0378">Hydrolase</keyword>
<comment type="similarity">
    <text evidence="1">Belongs to the helicase family. SKI2 subfamily.</text>
</comment>
<dbReference type="SUPFAM" id="SSF52540">
    <property type="entry name" value="P-loop containing nucleoside triphosphate hydrolases"/>
    <property type="match status" value="1"/>
</dbReference>
<dbReference type="SUPFAM" id="SSF158702">
    <property type="entry name" value="Sec63 N-terminal domain-like"/>
    <property type="match status" value="1"/>
</dbReference>
<dbReference type="PROSITE" id="PS51194">
    <property type="entry name" value="HELICASE_CTER"/>
    <property type="match status" value="1"/>
</dbReference>
<dbReference type="SMART" id="SM00487">
    <property type="entry name" value="DEXDc"/>
    <property type="match status" value="1"/>
</dbReference>
<evidence type="ECO:0000256" key="3">
    <source>
        <dbReference type="ARBA" id="ARBA00022840"/>
    </source>
</evidence>
<dbReference type="GO" id="GO:0051321">
    <property type="term" value="P:meiotic cell cycle"/>
    <property type="evidence" value="ECO:0007669"/>
    <property type="project" value="UniProtKB-KW"/>
</dbReference>
<dbReference type="Pfam" id="PF00271">
    <property type="entry name" value="Helicase_C"/>
    <property type="match status" value="1"/>
</dbReference>
<dbReference type="Proteomes" id="UP000245946">
    <property type="component" value="Unassembled WGS sequence"/>
</dbReference>
<evidence type="ECO:0000259" key="5">
    <source>
        <dbReference type="PROSITE" id="PS51192"/>
    </source>
</evidence>
<dbReference type="InterPro" id="IPR014001">
    <property type="entry name" value="Helicase_ATP-bd"/>
</dbReference>
<dbReference type="InterPro" id="IPR027417">
    <property type="entry name" value="P-loop_NTPase"/>
</dbReference>
<reference evidence="7 8" key="1">
    <citation type="journal article" date="2018" name="Mol. Biol. Evol.">
        <title>Broad Genomic Sampling Reveals a Smut Pathogenic Ancestry of the Fungal Clade Ustilaginomycotina.</title>
        <authorList>
            <person name="Kijpornyongpan T."/>
            <person name="Mondo S.J."/>
            <person name="Barry K."/>
            <person name="Sandor L."/>
            <person name="Lee J."/>
            <person name="Lipzen A."/>
            <person name="Pangilinan J."/>
            <person name="LaButti K."/>
            <person name="Hainaut M."/>
            <person name="Henrissat B."/>
            <person name="Grigoriev I.V."/>
            <person name="Spatafora J.W."/>
            <person name="Aime M.C."/>
        </authorList>
    </citation>
    <scope>NUCLEOTIDE SEQUENCE [LARGE SCALE GENOMIC DNA]</scope>
    <source>
        <strain evidence="7 8">MCA 4186</strain>
    </source>
</reference>
<evidence type="ECO:0000313" key="7">
    <source>
        <dbReference type="EMBL" id="PWN97082.1"/>
    </source>
</evidence>
<feature type="domain" description="Helicase C-terminal" evidence="6">
    <location>
        <begin position="298"/>
        <end position="493"/>
    </location>
</feature>
<dbReference type="PANTHER" id="PTHR47835">
    <property type="entry name" value="HFM1, ATP DEPENDENT DNA HELICASE HOMOLOG"/>
    <property type="match status" value="1"/>
</dbReference>
<dbReference type="InterPro" id="IPR001650">
    <property type="entry name" value="Helicase_C-like"/>
</dbReference>
<dbReference type="Gene3D" id="1.10.3380.10">
    <property type="entry name" value="Sec63 N-terminal domain-like domain"/>
    <property type="match status" value="1"/>
</dbReference>
<organism evidence="7 8">
    <name type="scientific">Tilletiopsis washingtonensis</name>
    <dbReference type="NCBI Taxonomy" id="58919"/>
    <lineage>
        <taxon>Eukaryota</taxon>
        <taxon>Fungi</taxon>
        <taxon>Dikarya</taxon>
        <taxon>Basidiomycota</taxon>
        <taxon>Ustilaginomycotina</taxon>
        <taxon>Exobasidiomycetes</taxon>
        <taxon>Entylomatales</taxon>
        <taxon>Entylomatales incertae sedis</taxon>
        <taxon>Tilletiopsis</taxon>
    </lineage>
</organism>
<keyword evidence="8" id="KW-1185">Reference proteome</keyword>